<dbReference type="EMBL" id="KZ344989">
    <property type="protein sequence ID" value="PIO77704.1"/>
    <property type="molecule type" value="Genomic_DNA"/>
</dbReference>
<proteinExistence type="predicted"/>
<organism evidence="3 4">
    <name type="scientific">Teladorsagia circumcincta</name>
    <name type="common">Brown stomach worm</name>
    <name type="synonym">Ostertagia circumcincta</name>
    <dbReference type="NCBI Taxonomy" id="45464"/>
    <lineage>
        <taxon>Eukaryota</taxon>
        <taxon>Metazoa</taxon>
        <taxon>Ecdysozoa</taxon>
        <taxon>Nematoda</taxon>
        <taxon>Chromadorea</taxon>
        <taxon>Rhabditida</taxon>
        <taxon>Rhabditina</taxon>
        <taxon>Rhabditomorpha</taxon>
        <taxon>Strongyloidea</taxon>
        <taxon>Trichostrongylidae</taxon>
        <taxon>Teladorsagia</taxon>
    </lineage>
</organism>
<name>A0A2G9V5E4_TELCI</name>
<feature type="region of interest" description="Disordered" evidence="1">
    <location>
        <begin position="26"/>
        <end position="119"/>
    </location>
</feature>
<feature type="compositionally biased region" description="Acidic residues" evidence="1">
    <location>
        <begin position="30"/>
        <end position="46"/>
    </location>
</feature>
<reference evidence="3 4" key="1">
    <citation type="submission" date="2015-09" db="EMBL/GenBank/DDBJ databases">
        <title>Draft genome of the parasitic nematode Teladorsagia circumcincta isolate WARC Sus (inbred).</title>
        <authorList>
            <person name="Mitreva M."/>
        </authorList>
    </citation>
    <scope>NUCLEOTIDE SEQUENCE [LARGE SCALE GENOMIC DNA]</scope>
    <source>
        <strain evidence="3 4">S</strain>
    </source>
</reference>
<evidence type="ECO:0000256" key="2">
    <source>
        <dbReference type="SAM" id="SignalP"/>
    </source>
</evidence>
<protein>
    <submittedName>
        <fullName evidence="3">Uncharacterized protein</fullName>
    </submittedName>
</protein>
<sequence>MKTLIPLLAIFTYWILSPSQITILVSTSPSEEEGEEEGTNDGETSEEGSGAEKDEEGSSEEKDEEGSGEGKDEEGSGADKGEEGSGTNEEGSSEGVTNEMRATGDAGVSADEEANTGGEVTINVEVTTTTEDLASKCGKPVYFCTILLSDSTLGQLVTSKGKRNEQNETVSAFINI</sequence>
<keyword evidence="4" id="KW-1185">Reference proteome</keyword>
<feature type="chain" id="PRO_5013890281" evidence="2">
    <location>
        <begin position="20"/>
        <end position="176"/>
    </location>
</feature>
<keyword evidence="2" id="KW-0732">Signal</keyword>
<evidence type="ECO:0000313" key="4">
    <source>
        <dbReference type="Proteomes" id="UP000230423"/>
    </source>
</evidence>
<feature type="compositionally biased region" description="Basic and acidic residues" evidence="1">
    <location>
        <begin position="68"/>
        <end position="83"/>
    </location>
</feature>
<feature type="compositionally biased region" description="Acidic residues" evidence="1">
    <location>
        <begin position="53"/>
        <end position="67"/>
    </location>
</feature>
<accession>A0A2G9V5E4</accession>
<feature type="signal peptide" evidence="2">
    <location>
        <begin position="1"/>
        <end position="19"/>
    </location>
</feature>
<dbReference type="AlphaFoldDB" id="A0A2G9V5E4"/>
<evidence type="ECO:0000313" key="3">
    <source>
        <dbReference type="EMBL" id="PIO77704.1"/>
    </source>
</evidence>
<gene>
    <name evidence="3" type="ORF">TELCIR_00195</name>
</gene>
<dbReference type="Proteomes" id="UP000230423">
    <property type="component" value="Unassembled WGS sequence"/>
</dbReference>
<feature type="compositionally biased region" description="Low complexity" evidence="1">
    <location>
        <begin position="85"/>
        <end position="95"/>
    </location>
</feature>
<evidence type="ECO:0000256" key="1">
    <source>
        <dbReference type="SAM" id="MobiDB-lite"/>
    </source>
</evidence>